<organism evidence="2 3">
    <name type="scientific">Lentinus tigrinus ALCF2SS1-6</name>
    <dbReference type="NCBI Taxonomy" id="1328759"/>
    <lineage>
        <taxon>Eukaryota</taxon>
        <taxon>Fungi</taxon>
        <taxon>Dikarya</taxon>
        <taxon>Basidiomycota</taxon>
        <taxon>Agaricomycotina</taxon>
        <taxon>Agaricomycetes</taxon>
        <taxon>Polyporales</taxon>
        <taxon>Polyporaceae</taxon>
        <taxon>Lentinus</taxon>
    </lineage>
</organism>
<evidence type="ECO:0000313" key="2">
    <source>
        <dbReference type="EMBL" id="RPD52380.1"/>
    </source>
</evidence>
<keyword evidence="1" id="KW-0812">Transmembrane</keyword>
<evidence type="ECO:0000313" key="3">
    <source>
        <dbReference type="Proteomes" id="UP000313359"/>
    </source>
</evidence>
<protein>
    <submittedName>
        <fullName evidence="2">Uncharacterized protein</fullName>
    </submittedName>
</protein>
<proteinExistence type="predicted"/>
<dbReference type="Proteomes" id="UP000313359">
    <property type="component" value="Unassembled WGS sequence"/>
</dbReference>
<dbReference type="OrthoDB" id="2985014at2759"/>
<feature type="transmembrane region" description="Helical" evidence="1">
    <location>
        <begin position="85"/>
        <end position="106"/>
    </location>
</feature>
<reference evidence="2" key="1">
    <citation type="journal article" date="2018" name="Genome Biol. Evol.">
        <title>Genomics and development of Lentinus tigrinus, a white-rot wood-decaying mushroom with dimorphic fruiting bodies.</title>
        <authorList>
            <person name="Wu B."/>
            <person name="Xu Z."/>
            <person name="Knudson A."/>
            <person name="Carlson A."/>
            <person name="Chen N."/>
            <person name="Kovaka S."/>
            <person name="LaButti K."/>
            <person name="Lipzen A."/>
            <person name="Pennachio C."/>
            <person name="Riley R."/>
            <person name="Schakwitz W."/>
            <person name="Umezawa K."/>
            <person name="Ohm R.A."/>
            <person name="Grigoriev I.V."/>
            <person name="Nagy L.G."/>
            <person name="Gibbons J."/>
            <person name="Hibbett D."/>
        </authorList>
    </citation>
    <scope>NUCLEOTIDE SEQUENCE [LARGE SCALE GENOMIC DNA]</scope>
    <source>
        <strain evidence="2">ALCF2SS1-6</strain>
    </source>
</reference>
<accession>A0A5C2RMP1</accession>
<keyword evidence="3" id="KW-1185">Reference proteome</keyword>
<sequence>MPMTASFLTPHDKVFRQPRLNREHHPQSHGRMTSWQAFSAFLNDVHIWTLVSFDVRVTTISYFLPTLINRVSFSPVASTFEGLTVVPYAAAWFMVVSPIISFVLAVRKLTELATQRCFDCKLKYLYFLLLSII</sequence>
<dbReference type="STRING" id="1328759.A0A5C2RMP1"/>
<keyword evidence="1" id="KW-1133">Transmembrane helix</keyword>
<keyword evidence="1" id="KW-0472">Membrane</keyword>
<evidence type="ECO:0000256" key="1">
    <source>
        <dbReference type="SAM" id="Phobius"/>
    </source>
</evidence>
<gene>
    <name evidence="2" type="ORF">L227DRAFT_617874</name>
</gene>
<dbReference type="AlphaFoldDB" id="A0A5C2RMP1"/>
<name>A0A5C2RMP1_9APHY</name>
<dbReference type="EMBL" id="ML122367">
    <property type="protein sequence ID" value="RPD52380.1"/>
    <property type="molecule type" value="Genomic_DNA"/>
</dbReference>